<sequence length="582" mass="63392">MDEKPPRPTSGHGSENASLAPSESATATDPEKTNSRTFEPIRPGNTAARPASHNGGTRRLSAETIETLRRERSNNGWGCDDIEADAAGGTIAPYNHPGGKMKKKGGGGGESGGGSSSSTDGAGDGGADAGVVVDPFEVGWEGGDSDPLCPRSFPTWRKWLIIAITSVGSFCVTNASASYTATYAQMNEEFDNSRLVATLGLSTFVLGIALGPFWSPLAEFYGRRPIYLCSFAGFIIWLVPSAVAKNIETMIVSRFFQGLAGSAFLSVSGGTVGDLFTRDTMLAPMAIFALAPFVGPSTGPLVGGLINTYINWRWTHYVLLIWASVLLLTITLFVPETYHPVLLKKKAQNLRKTTGDDRWRAPLEKSTKSVSKTVAYSLLRPFQILIFEPMAVVLNIYTAVLLGLLYLFFGAFPLIFRTNHGFNLWQVGLTFMGLLVSMILACLSTPLWTRLRHNMVAKRFKETGVLKDEPEDQLPPVIFGAPLITGGLFWFGFTTYPEVHWIVPIIGSSVFGLGSTHTHGTQPVPWHPMPWSGAPSQMYEALGYQWATGLVAFVTLALMPFPYIFFRYGKRIRARSRYATTT</sequence>
<feature type="transmembrane region" description="Helical" evidence="9">
    <location>
        <begin position="316"/>
        <end position="335"/>
    </location>
</feature>
<feature type="transmembrane region" description="Helical" evidence="9">
    <location>
        <begin position="392"/>
        <end position="416"/>
    </location>
</feature>
<evidence type="ECO:0000313" key="11">
    <source>
        <dbReference type="EMBL" id="EAQ85137.1"/>
    </source>
</evidence>
<dbReference type="eggNOG" id="KOG0255">
    <property type="taxonomic scope" value="Eukaryota"/>
</dbReference>
<evidence type="ECO:0000256" key="1">
    <source>
        <dbReference type="ARBA" id="ARBA00004141"/>
    </source>
</evidence>
<dbReference type="EMBL" id="CH408034">
    <property type="protein sequence ID" value="EAQ85137.1"/>
    <property type="molecule type" value="Genomic_DNA"/>
</dbReference>
<feature type="compositionally biased region" description="Gly residues" evidence="8">
    <location>
        <begin position="106"/>
        <end position="115"/>
    </location>
</feature>
<dbReference type="RefSeq" id="XP_001227078.1">
    <property type="nucleotide sequence ID" value="XM_001227077.1"/>
</dbReference>
<dbReference type="SUPFAM" id="SSF103473">
    <property type="entry name" value="MFS general substrate transporter"/>
    <property type="match status" value="1"/>
</dbReference>
<reference evidence="12" key="1">
    <citation type="journal article" date="2015" name="Genome Announc.">
        <title>Draft genome sequence of the cellulolytic fungus Chaetomium globosum.</title>
        <authorList>
            <person name="Cuomo C.A."/>
            <person name="Untereiner W.A."/>
            <person name="Ma L.-J."/>
            <person name="Grabherr M."/>
            <person name="Birren B.W."/>
        </authorList>
    </citation>
    <scope>NUCLEOTIDE SEQUENCE [LARGE SCALE GENOMIC DNA]</scope>
    <source>
        <strain evidence="12">ATCC 6205 / CBS 148.51 / DSM 1962 / NBRC 6347 / NRRL 1970</strain>
    </source>
</reference>
<dbReference type="Gene3D" id="1.20.1250.20">
    <property type="entry name" value="MFS general substrate transporter like domains"/>
    <property type="match status" value="1"/>
</dbReference>
<dbReference type="GO" id="GO:0005886">
    <property type="term" value="C:plasma membrane"/>
    <property type="evidence" value="ECO:0007669"/>
    <property type="project" value="UniProtKB-SubCell"/>
</dbReference>
<keyword evidence="4" id="KW-1003">Cell membrane</keyword>
<feature type="transmembrane region" description="Helical" evidence="9">
    <location>
        <begin position="428"/>
        <end position="449"/>
    </location>
</feature>
<name>Q2GSA3_CHAGB</name>
<evidence type="ECO:0000256" key="2">
    <source>
        <dbReference type="ARBA" id="ARBA00004236"/>
    </source>
</evidence>
<feature type="compositionally biased region" description="Polar residues" evidence="8">
    <location>
        <begin position="11"/>
        <end position="27"/>
    </location>
</feature>
<evidence type="ECO:0000313" key="12">
    <source>
        <dbReference type="Proteomes" id="UP000001056"/>
    </source>
</evidence>
<keyword evidence="12" id="KW-1185">Reference proteome</keyword>
<feature type="domain" description="Major facilitator superfamily (MFS) profile" evidence="10">
    <location>
        <begin position="161"/>
        <end position="582"/>
    </location>
</feature>
<dbReference type="PANTHER" id="PTHR23502:SF7">
    <property type="entry name" value="DRUG_PROTON ANTIPORTER YHK8-RELATED"/>
    <property type="match status" value="1"/>
</dbReference>
<dbReference type="FunCoup" id="Q2GSA3">
    <property type="interactions" value="19"/>
</dbReference>
<evidence type="ECO:0000256" key="8">
    <source>
        <dbReference type="SAM" id="MobiDB-lite"/>
    </source>
</evidence>
<dbReference type="HOGENOM" id="CLU_008455_11_5_1"/>
<evidence type="ECO:0000256" key="6">
    <source>
        <dbReference type="ARBA" id="ARBA00022989"/>
    </source>
</evidence>
<dbReference type="InterPro" id="IPR020846">
    <property type="entry name" value="MFS_dom"/>
</dbReference>
<comment type="subcellular location">
    <subcellularLocation>
        <location evidence="2">Cell membrane</location>
    </subcellularLocation>
    <subcellularLocation>
        <location evidence="1">Membrane</location>
        <topology evidence="1">Multi-pass membrane protein</topology>
    </subcellularLocation>
</comment>
<dbReference type="VEuPathDB" id="FungiDB:CHGG_09151"/>
<evidence type="ECO:0000256" key="3">
    <source>
        <dbReference type="ARBA" id="ARBA00008335"/>
    </source>
</evidence>
<feature type="transmembrane region" description="Helical" evidence="9">
    <location>
        <begin position="195"/>
        <end position="214"/>
    </location>
</feature>
<keyword evidence="7 9" id="KW-0472">Membrane</keyword>
<gene>
    <name evidence="11" type="ORF">CHGG_09151</name>
</gene>
<dbReference type="GO" id="GO:0022857">
    <property type="term" value="F:transmembrane transporter activity"/>
    <property type="evidence" value="ECO:0007669"/>
    <property type="project" value="InterPro"/>
</dbReference>
<evidence type="ECO:0000256" key="5">
    <source>
        <dbReference type="ARBA" id="ARBA00022692"/>
    </source>
</evidence>
<keyword evidence="5 9" id="KW-0812">Transmembrane</keyword>
<comment type="similarity">
    <text evidence="3">Belongs to the major facilitator superfamily.</text>
</comment>
<evidence type="ECO:0000256" key="7">
    <source>
        <dbReference type="ARBA" id="ARBA00023136"/>
    </source>
</evidence>
<evidence type="ECO:0000259" key="10">
    <source>
        <dbReference type="PROSITE" id="PS50850"/>
    </source>
</evidence>
<dbReference type="FunFam" id="1.20.1250.20:FF:000082">
    <property type="entry name" value="MFS multidrug transporter, putative"/>
    <property type="match status" value="1"/>
</dbReference>
<dbReference type="AlphaFoldDB" id="Q2GSA3"/>
<dbReference type="Pfam" id="PF07690">
    <property type="entry name" value="MFS_1"/>
    <property type="match status" value="1"/>
</dbReference>
<feature type="transmembrane region" description="Helical" evidence="9">
    <location>
        <begin position="288"/>
        <end position="310"/>
    </location>
</feature>
<dbReference type="GeneID" id="4395862"/>
<protein>
    <recommendedName>
        <fullName evidence="10">Major facilitator superfamily (MFS) profile domain-containing protein</fullName>
    </recommendedName>
</protein>
<organism evidence="11 12">
    <name type="scientific">Chaetomium globosum (strain ATCC 6205 / CBS 148.51 / DSM 1962 / NBRC 6347 / NRRL 1970)</name>
    <name type="common">Soil fungus</name>
    <dbReference type="NCBI Taxonomy" id="306901"/>
    <lineage>
        <taxon>Eukaryota</taxon>
        <taxon>Fungi</taxon>
        <taxon>Dikarya</taxon>
        <taxon>Ascomycota</taxon>
        <taxon>Pezizomycotina</taxon>
        <taxon>Sordariomycetes</taxon>
        <taxon>Sordariomycetidae</taxon>
        <taxon>Sordariales</taxon>
        <taxon>Chaetomiaceae</taxon>
        <taxon>Chaetomium</taxon>
    </lineage>
</organism>
<feature type="transmembrane region" description="Helical" evidence="9">
    <location>
        <begin position="159"/>
        <end position="183"/>
    </location>
</feature>
<dbReference type="InterPro" id="IPR011701">
    <property type="entry name" value="MFS"/>
</dbReference>
<dbReference type="OrthoDB" id="3561359at2759"/>
<accession>Q2GSA3</accession>
<feature type="transmembrane region" description="Helical" evidence="9">
    <location>
        <begin position="255"/>
        <end position="276"/>
    </location>
</feature>
<dbReference type="InterPro" id="IPR036259">
    <property type="entry name" value="MFS_trans_sf"/>
</dbReference>
<feature type="region of interest" description="Disordered" evidence="8">
    <location>
        <begin position="90"/>
        <end position="128"/>
    </location>
</feature>
<proteinExistence type="inferred from homology"/>
<dbReference type="PANTHER" id="PTHR23502">
    <property type="entry name" value="MAJOR FACILITATOR SUPERFAMILY"/>
    <property type="match status" value="1"/>
</dbReference>
<feature type="transmembrane region" description="Helical" evidence="9">
    <location>
        <begin position="226"/>
        <end position="243"/>
    </location>
</feature>
<feature type="transmembrane region" description="Helical" evidence="9">
    <location>
        <begin position="544"/>
        <end position="566"/>
    </location>
</feature>
<dbReference type="OMA" id="QINSPTH"/>
<dbReference type="CDD" id="cd17323">
    <property type="entry name" value="MFS_Tpo1_MDR_like"/>
    <property type="match status" value="1"/>
</dbReference>
<dbReference type="Proteomes" id="UP000001056">
    <property type="component" value="Unassembled WGS sequence"/>
</dbReference>
<dbReference type="PROSITE" id="PS50850">
    <property type="entry name" value="MFS"/>
    <property type="match status" value="1"/>
</dbReference>
<keyword evidence="6 9" id="KW-1133">Transmembrane helix</keyword>
<evidence type="ECO:0000256" key="4">
    <source>
        <dbReference type="ARBA" id="ARBA00022475"/>
    </source>
</evidence>
<feature type="region of interest" description="Disordered" evidence="8">
    <location>
        <begin position="1"/>
        <end position="66"/>
    </location>
</feature>
<evidence type="ECO:0000256" key="9">
    <source>
        <dbReference type="SAM" id="Phobius"/>
    </source>
</evidence>
<dbReference type="InParanoid" id="Q2GSA3"/>
<feature type="transmembrane region" description="Helical" evidence="9">
    <location>
        <begin position="474"/>
        <end position="493"/>
    </location>
</feature>